<dbReference type="PIRSF" id="PIRSF037379">
    <property type="entry name" value="Ubiquitin-related_modifier_1"/>
    <property type="match status" value="1"/>
</dbReference>
<comment type="function">
    <text evidence="5">Acts as a sulfur carrier required for 2-thiolation of mcm(5)S(2)U at tRNA wobble positions of cytosolic tRNA(Lys), tRNA(Glu) and tRNA(Gln). Serves as sulfur donor in tRNA 2-thiolation reaction by being thiocarboxylated (-COSH) at its C-terminus by the MOCS3 homolog UBA4. The sulfur is then transferred to tRNA to form 2-thiolation of mcm(5)S(2)U. Prior mcm(5) tRNA modification by the elongator complex is required for 2-thiolation. Also acts as a ubiquitin-like protein (UBL) that is covalently conjugated via an isopeptide bond to lysine residues of target proteins such as AHP1. The thiocarboxylated form serves as substrate for conjugation and oxidative stress specifically induces the formation of UBL-protein conjugates.</text>
</comment>
<reference evidence="7 8" key="1">
    <citation type="journal article" date="2011" name="Science">
        <title>Comparative functional genomics of the fission yeasts.</title>
        <authorList>
            <person name="Rhind N."/>
            <person name="Chen Z."/>
            <person name="Yassour M."/>
            <person name="Thompson D.A."/>
            <person name="Haas B.J."/>
            <person name="Habib N."/>
            <person name="Wapinski I."/>
            <person name="Roy S."/>
            <person name="Lin M.F."/>
            <person name="Heiman D.I."/>
            <person name="Young S.K."/>
            <person name="Furuya K."/>
            <person name="Guo Y."/>
            <person name="Pidoux A."/>
            <person name="Chen H.M."/>
            <person name="Robbertse B."/>
            <person name="Goldberg J.M."/>
            <person name="Aoki K."/>
            <person name="Bayne E.H."/>
            <person name="Berlin A.M."/>
            <person name="Desjardins C.A."/>
            <person name="Dobbs E."/>
            <person name="Dukaj L."/>
            <person name="Fan L."/>
            <person name="FitzGerald M.G."/>
            <person name="French C."/>
            <person name="Gujja S."/>
            <person name="Hansen K."/>
            <person name="Keifenheim D."/>
            <person name="Levin J.Z."/>
            <person name="Mosher R.A."/>
            <person name="Mueller C.A."/>
            <person name="Pfiffner J."/>
            <person name="Priest M."/>
            <person name="Russ C."/>
            <person name="Smialowska A."/>
            <person name="Swoboda P."/>
            <person name="Sykes S.M."/>
            <person name="Vaughn M."/>
            <person name="Vengrova S."/>
            <person name="Yoder R."/>
            <person name="Zeng Q."/>
            <person name="Allshire R."/>
            <person name="Baulcombe D."/>
            <person name="Birren B.W."/>
            <person name="Brown W."/>
            <person name="Ekwall K."/>
            <person name="Kellis M."/>
            <person name="Leatherwood J."/>
            <person name="Levin H."/>
            <person name="Margalit H."/>
            <person name="Martienssen R."/>
            <person name="Nieduszynski C.A."/>
            <person name="Spatafora J.W."/>
            <person name="Friedman N."/>
            <person name="Dalgaard J.Z."/>
            <person name="Baumann P."/>
            <person name="Niki H."/>
            <person name="Regev A."/>
            <person name="Nusbaum C."/>
        </authorList>
    </citation>
    <scope>NUCLEOTIDE SEQUENCE [LARGE SCALE GENOMIC DNA]</scope>
    <source>
        <strain evidence="8">yFS286</strain>
    </source>
</reference>
<comment type="subcellular location">
    <subcellularLocation>
        <location evidence="5 6">Cytoplasm</location>
    </subcellularLocation>
</comment>
<dbReference type="SUPFAM" id="SSF54285">
    <property type="entry name" value="MoaD/ThiS"/>
    <property type="match status" value="1"/>
</dbReference>
<comment type="caution">
    <text evidence="5">Lacks conserved residue(s) required for the propagation of feature annotation.</text>
</comment>
<comment type="similarity">
    <text evidence="5 6">Belongs to the URM1 family.</text>
</comment>
<dbReference type="GeneID" id="25032688"/>
<proteinExistence type="inferred from homology"/>
<keyword evidence="3 5" id="KW-0819">tRNA processing</keyword>
<gene>
    <name evidence="5" type="primary">URM1</name>
    <name evidence="7" type="ORF">SOCG_03720</name>
</gene>
<dbReference type="Gene3D" id="3.10.20.30">
    <property type="match status" value="1"/>
</dbReference>
<dbReference type="GO" id="GO:0005829">
    <property type="term" value="C:cytosol"/>
    <property type="evidence" value="ECO:0007669"/>
    <property type="project" value="UniProtKB-UniRule"/>
</dbReference>
<dbReference type="RefSeq" id="XP_013019084.1">
    <property type="nucleotide sequence ID" value="XM_013163630.1"/>
</dbReference>
<dbReference type="HAMAP" id="MF_03048">
    <property type="entry name" value="Urm1"/>
    <property type="match status" value="1"/>
</dbReference>
<dbReference type="CDD" id="cd01764">
    <property type="entry name" value="Ubl_Urm1"/>
    <property type="match status" value="1"/>
</dbReference>
<evidence type="ECO:0000256" key="3">
    <source>
        <dbReference type="ARBA" id="ARBA00022694"/>
    </source>
</evidence>
<dbReference type="GO" id="GO:0034227">
    <property type="term" value="P:tRNA thio-modification"/>
    <property type="evidence" value="ECO:0007669"/>
    <property type="project" value="UniProtKB-UniRule"/>
</dbReference>
<keyword evidence="2 5" id="KW-1017">Isopeptide bond</keyword>
<dbReference type="InterPro" id="IPR012675">
    <property type="entry name" value="Beta-grasp_dom_sf"/>
</dbReference>
<dbReference type="Proteomes" id="UP000016088">
    <property type="component" value="Unassembled WGS sequence"/>
</dbReference>
<organism evidence="7 8">
    <name type="scientific">Schizosaccharomyces octosporus (strain yFS286)</name>
    <name type="common">Fission yeast</name>
    <name type="synonym">Octosporomyces octosporus</name>
    <dbReference type="NCBI Taxonomy" id="483514"/>
    <lineage>
        <taxon>Eukaryota</taxon>
        <taxon>Fungi</taxon>
        <taxon>Dikarya</taxon>
        <taxon>Ascomycota</taxon>
        <taxon>Taphrinomycotina</taxon>
        <taxon>Schizosaccharomycetes</taxon>
        <taxon>Schizosaccharomycetales</taxon>
        <taxon>Schizosaccharomycetaceae</taxon>
        <taxon>Schizosaccharomyces</taxon>
    </lineage>
</organism>
<evidence type="ECO:0000256" key="1">
    <source>
        <dbReference type="ARBA" id="ARBA00022490"/>
    </source>
</evidence>
<comment type="PTM">
    <text evidence="5">C-terminal thiocarboxylation occurs in 2 steps, it is first acyl-adenylated (-COAMP) via the hesA/moeB/thiF part of UBA4, then thiocarboxylated (-COSH) via the rhodanese domain of UBA4.</text>
</comment>
<dbReference type="OMA" id="IHFMAEK"/>
<dbReference type="GO" id="GO:0002098">
    <property type="term" value="P:tRNA wobble uridine modification"/>
    <property type="evidence" value="ECO:0007669"/>
    <property type="project" value="UniProtKB-UniRule"/>
</dbReference>
<dbReference type="InterPro" id="IPR015221">
    <property type="entry name" value="Urm1"/>
</dbReference>
<dbReference type="OrthoDB" id="10248987at2759"/>
<dbReference type="eggNOG" id="KOG4146">
    <property type="taxonomic scope" value="Eukaryota"/>
</dbReference>
<sequence length="115" mass="13020">MVVKIELLGGLDMLFKKQKELSLELAELGEDKTLKSLIHFMAEKIESPTQKELFYLDGTVRPGIIVLVNDQDWELLDKEEYVLEDKDQVVFVSTLHGMFDNITLTTTKSNCSIGG</sequence>
<keyword evidence="4 5" id="KW-0833">Ubl conjugation pathway</keyword>
<dbReference type="VEuPathDB" id="FungiDB:SOCG_03720"/>
<name>S9PWC4_SCHOY</name>
<evidence type="ECO:0000256" key="2">
    <source>
        <dbReference type="ARBA" id="ARBA00022499"/>
    </source>
</evidence>
<protein>
    <recommendedName>
        <fullName evidence="5 6">Ubiquitin-related modifier 1</fullName>
    </recommendedName>
</protein>
<accession>S9PWC4</accession>
<evidence type="ECO:0000313" key="7">
    <source>
        <dbReference type="EMBL" id="EPX71783.1"/>
    </source>
</evidence>
<dbReference type="EMBL" id="KE503207">
    <property type="protein sequence ID" value="EPX71783.1"/>
    <property type="molecule type" value="Genomic_DNA"/>
</dbReference>
<keyword evidence="1 5" id="KW-0963">Cytoplasm</keyword>
<dbReference type="GO" id="GO:0032447">
    <property type="term" value="P:protein urmylation"/>
    <property type="evidence" value="ECO:0007669"/>
    <property type="project" value="UniProtKB-UniRule"/>
</dbReference>
<dbReference type="HOGENOM" id="CLU_148208_0_0_1"/>
<dbReference type="UniPathway" id="UPA00988"/>
<evidence type="ECO:0000256" key="4">
    <source>
        <dbReference type="ARBA" id="ARBA00022786"/>
    </source>
</evidence>
<dbReference type="AlphaFoldDB" id="S9PWC4"/>
<evidence type="ECO:0000256" key="5">
    <source>
        <dbReference type="HAMAP-Rule" id="MF_03048"/>
    </source>
</evidence>
<keyword evidence="8" id="KW-1185">Reference proteome</keyword>
<evidence type="ECO:0000313" key="8">
    <source>
        <dbReference type="Proteomes" id="UP000016088"/>
    </source>
</evidence>
<dbReference type="Pfam" id="PF09138">
    <property type="entry name" value="Urm1"/>
    <property type="match status" value="1"/>
</dbReference>
<evidence type="ECO:0000256" key="6">
    <source>
        <dbReference type="RuleBase" id="RU361182"/>
    </source>
</evidence>
<dbReference type="InterPro" id="IPR016155">
    <property type="entry name" value="Mopterin_synth/thiamin_S_b"/>
</dbReference>
<dbReference type="PANTHER" id="PTHR14986">
    <property type="entry name" value="RURM1 PROTEIN"/>
    <property type="match status" value="1"/>
</dbReference>
<comment type="pathway">
    <text evidence="5 6">tRNA modification; 5-methoxycarbonylmethyl-2-thiouridine-tRNA biosynthesis.</text>
</comment>